<name>A0ABU9XWP4_9SPHN</name>
<protein>
    <submittedName>
        <fullName evidence="1">Uncharacterized protein</fullName>
    </submittedName>
</protein>
<keyword evidence="2" id="KW-1185">Reference proteome</keyword>
<organism evidence="1 2">
    <name type="scientific">Sphingomonas qilianensis</name>
    <dbReference type="NCBI Taxonomy" id="1736690"/>
    <lineage>
        <taxon>Bacteria</taxon>
        <taxon>Pseudomonadati</taxon>
        <taxon>Pseudomonadota</taxon>
        <taxon>Alphaproteobacteria</taxon>
        <taxon>Sphingomonadales</taxon>
        <taxon>Sphingomonadaceae</taxon>
        <taxon>Sphingomonas</taxon>
    </lineage>
</organism>
<gene>
    <name evidence="1" type="ORF">ABC969_16305</name>
</gene>
<dbReference type="RefSeq" id="WP_345866222.1">
    <property type="nucleotide sequence ID" value="NZ_JBDIMF010000008.1"/>
</dbReference>
<proteinExistence type="predicted"/>
<dbReference type="EMBL" id="JBDIMF010000008">
    <property type="protein sequence ID" value="MEN2787977.1"/>
    <property type="molecule type" value="Genomic_DNA"/>
</dbReference>
<evidence type="ECO:0000313" key="2">
    <source>
        <dbReference type="Proteomes" id="UP001404104"/>
    </source>
</evidence>
<comment type="caution">
    <text evidence="1">The sequence shown here is derived from an EMBL/GenBank/DDBJ whole genome shotgun (WGS) entry which is preliminary data.</text>
</comment>
<accession>A0ABU9XWP4</accession>
<reference evidence="1 2" key="1">
    <citation type="submission" date="2024-05" db="EMBL/GenBank/DDBJ databases">
        <authorList>
            <person name="Liu Q."/>
            <person name="Xin Y.-H."/>
        </authorList>
    </citation>
    <scope>NUCLEOTIDE SEQUENCE [LARGE SCALE GENOMIC DNA]</scope>
    <source>
        <strain evidence="1 2">CGMCC 1.15349</strain>
    </source>
</reference>
<sequence length="247" mass="27859">MHVLRGEPHQATADNSFSKNHSTILTAGLRRPASRRYVPYMFRSIQLYEAFALVAVHDEWTTFSVMETPYNSDLPQCDEAGWPTISVEEDQCYRALWARFACRVERRLWAGDWTAEGMNTTLGPRYVEIDTRLWEFLRLEPMTDVASGEGVRFTHLRLSATAPVLVPKSVVPQSQTASLRAQLTAWIRNDARAASGPVRRDDQKAAARAAFVGCVITDNMFRDCRRDANLGEVSVQRGRPKVKGLGK</sequence>
<evidence type="ECO:0000313" key="1">
    <source>
        <dbReference type="EMBL" id="MEN2787977.1"/>
    </source>
</evidence>
<dbReference type="Proteomes" id="UP001404104">
    <property type="component" value="Unassembled WGS sequence"/>
</dbReference>